<dbReference type="AlphaFoldDB" id="A0A645IV01"/>
<comment type="caution">
    <text evidence="2">The sequence shown here is derived from an EMBL/GenBank/DDBJ whole genome shotgun (WGS) entry which is preliminary data.</text>
</comment>
<sequence>MLAATRLLHHMANIFRDNSLPKTSPVGMRIDHKRLQKLREKKIAMGHKPNDHEEYTGPTLSM</sequence>
<feature type="region of interest" description="Disordered" evidence="1">
    <location>
        <begin position="40"/>
        <end position="62"/>
    </location>
</feature>
<feature type="compositionally biased region" description="Basic and acidic residues" evidence="1">
    <location>
        <begin position="40"/>
        <end position="55"/>
    </location>
</feature>
<protein>
    <submittedName>
        <fullName evidence="2">Uncharacterized protein</fullName>
    </submittedName>
</protein>
<evidence type="ECO:0000313" key="2">
    <source>
        <dbReference type="EMBL" id="MPN55238.1"/>
    </source>
</evidence>
<gene>
    <name evidence="2" type="ORF">SDC9_202918</name>
</gene>
<reference evidence="2" key="1">
    <citation type="submission" date="2019-08" db="EMBL/GenBank/DDBJ databases">
        <authorList>
            <person name="Kucharzyk K."/>
            <person name="Murdoch R.W."/>
            <person name="Higgins S."/>
            <person name="Loffler F."/>
        </authorList>
    </citation>
    <scope>NUCLEOTIDE SEQUENCE</scope>
</reference>
<proteinExistence type="predicted"/>
<organism evidence="2">
    <name type="scientific">bioreactor metagenome</name>
    <dbReference type="NCBI Taxonomy" id="1076179"/>
    <lineage>
        <taxon>unclassified sequences</taxon>
        <taxon>metagenomes</taxon>
        <taxon>ecological metagenomes</taxon>
    </lineage>
</organism>
<dbReference type="EMBL" id="VSSQ01124230">
    <property type="protein sequence ID" value="MPN55238.1"/>
    <property type="molecule type" value="Genomic_DNA"/>
</dbReference>
<evidence type="ECO:0000256" key="1">
    <source>
        <dbReference type="SAM" id="MobiDB-lite"/>
    </source>
</evidence>
<accession>A0A645IV01</accession>
<name>A0A645IV01_9ZZZZ</name>